<proteinExistence type="predicted"/>
<evidence type="ECO:0000313" key="1">
    <source>
        <dbReference type="EMBL" id="CDP99721.1"/>
    </source>
</evidence>
<accession>A0A1I9G4F2</accession>
<gene>
    <name evidence="1" type="primary">Bm1474</name>
    <name evidence="1" type="ORF">BM_Bm1474</name>
</gene>
<sequence length="34" mass="3882">MKIISNALLTPILSVFDLSSFLKDFNSFSLYNKN</sequence>
<reference evidence="1" key="2">
    <citation type="submission" date="2012-12" db="EMBL/GenBank/DDBJ databases">
        <authorList>
            <consortium name="WormBase Consortium"/>
            <person name="Ghedin E."/>
            <person name="Paulini M."/>
        </authorList>
    </citation>
    <scope>NUCLEOTIDE SEQUENCE</scope>
    <source>
        <strain evidence="1">FR3</strain>
    </source>
</reference>
<name>A0A1I9G4F2_BRUMA</name>
<protein>
    <submittedName>
        <fullName evidence="1">Bm1474</fullName>
    </submittedName>
</protein>
<dbReference type="EMBL" id="LN857010">
    <property type="protein sequence ID" value="CDP99721.1"/>
    <property type="molecule type" value="Genomic_DNA"/>
</dbReference>
<reference evidence="1" key="1">
    <citation type="journal article" date="2007" name="Science">
        <title>Draft genome of the filarial nematode parasite Brugia malayi.</title>
        <authorList>
            <person name="Ghedin E."/>
            <person name="Wang S."/>
            <person name="Spiro D."/>
            <person name="Caler E."/>
            <person name="Zhao Q."/>
            <person name="Crabtree J."/>
            <person name="Allen J.E."/>
            <person name="Delcher A.L."/>
            <person name="Guiliano D.B."/>
            <person name="Miranda-Saavedra D."/>
            <person name="Angiuoli S.V."/>
            <person name="Creasy T."/>
            <person name="Amedeo P."/>
            <person name="Haas B."/>
            <person name="El-Sayed N.M."/>
            <person name="Wortman J.R."/>
            <person name="Feldblyum T."/>
            <person name="Tallon L."/>
            <person name="Schatz M."/>
            <person name="Shumway M."/>
            <person name="Koo H."/>
            <person name="Salzberg S.L."/>
            <person name="Schobel S."/>
            <person name="Pertea M."/>
            <person name="Pop M."/>
            <person name="White O."/>
            <person name="Barton G.J."/>
            <person name="Carlow C.K."/>
            <person name="Crawford M.J."/>
            <person name="Daub J."/>
            <person name="Dimmic M.W."/>
            <person name="Estes C.F."/>
            <person name="Foster J.M."/>
            <person name="Ganatra M."/>
            <person name="Gregory W.F."/>
            <person name="Johnson N.M."/>
            <person name="Jin J."/>
            <person name="Komuniecki R."/>
            <person name="Korf I."/>
            <person name="Kumar S."/>
            <person name="Laney S."/>
            <person name="Li B.W."/>
            <person name="Li W."/>
            <person name="Lindblom T.H."/>
            <person name="Lustigman S."/>
            <person name="Ma D."/>
            <person name="Maina C.V."/>
            <person name="Martin D.M."/>
            <person name="McCarter J.P."/>
            <person name="McReynolds L."/>
            <person name="Mitreva M."/>
            <person name="Nutman T.B."/>
            <person name="Parkinson J."/>
            <person name="Peregrin-Alvarez J.M."/>
            <person name="Poole C."/>
            <person name="Ren Q."/>
            <person name="Saunders L."/>
            <person name="Sluder A.E."/>
            <person name="Smith K."/>
            <person name="Stanke M."/>
            <person name="Unnasch T.R."/>
            <person name="Ware J."/>
            <person name="Wei A.D."/>
            <person name="Weil G."/>
            <person name="Williams D.J."/>
            <person name="Zhang Y."/>
            <person name="Williams S.A."/>
            <person name="Fraser-Liggett C."/>
            <person name="Slatko B."/>
            <person name="Blaxter M.L."/>
            <person name="Scott A.L."/>
        </authorList>
    </citation>
    <scope>NUCLEOTIDE SEQUENCE</scope>
    <source>
        <strain evidence="1">FR3</strain>
    </source>
</reference>
<organism evidence="1">
    <name type="scientific">Brugia malayi</name>
    <name type="common">Filarial nematode worm</name>
    <dbReference type="NCBI Taxonomy" id="6279"/>
    <lineage>
        <taxon>Eukaryota</taxon>
        <taxon>Metazoa</taxon>
        <taxon>Ecdysozoa</taxon>
        <taxon>Nematoda</taxon>
        <taxon>Chromadorea</taxon>
        <taxon>Rhabditida</taxon>
        <taxon>Spirurina</taxon>
        <taxon>Spiruromorpha</taxon>
        <taxon>Filarioidea</taxon>
        <taxon>Onchocercidae</taxon>
        <taxon>Brugia</taxon>
    </lineage>
</organism>
<dbReference type="AlphaFoldDB" id="A0A1I9G4F2"/>